<dbReference type="NCBIfam" id="NF033550">
    <property type="entry name" value="transpos_ISL3"/>
    <property type="match status" value="1"/>
</dbReference>
<dbReference type="InterPro" id="IPR029261">
    <property type="entry name" value="Transposase_Znf"/>
</dbReference>
<protein>
    <submittedName>
        <fullName evidence="4">ISL3 family transposase</fullName>
    </submittedName>
</protein>
<evidence type="ECO:0000259" key="3">
    <source>
        <dbReference type="Pfam" id="PF14690"/>
    </source>
</evidence>
<dbReference type="InterPro" id="IPR002560">
    <property type="entry name" value="Transposase_DDE"/>
</dbReference>
<dbReference type="Pfam" id="PF01610">
    <property type="entry name" value="DDE_Tnp_ISL3"/>
    <property type="match status" value="1"/>
</dbReference>
<dbReference type="Proteomes" id="UP001185728">
    <property type="component" value="Unassembled WGS sequence"/>
</dbReference>
<dbReference type="InterPro" id="IPR047951">
    <property type="entry name" value="Transpos_ISL3"/>
</dbReference>
<accession>A0AAP5TCQ8</accession>
<dbReference type="AlphaFoldDB" id="A0AAP5TCQ8"/>
<evidence type="ECO:0000313" key="5">
    <source>
        <dbReference type="Proteomes" id="UP001185728"/>
    </source>
</evidence>
<feature type="domain" description="Transposase IS204/IS1001/IS1096/IS1165 DDE" evidence="1">
    <location>
        <begin position="158"/>
        <end position="403"/>
    </location>
</feature>
<feature type="domain" description="Transposase IS204/IS1001/IS1096/IS1165 helix-turn-helix" evidence="2">
    <location>
        <begin position="93"/>
        <end position="142"/>
    </location>
</feature>
<dbReference type="GeneID" id="93345183"/>
<dbReference type="Pfam" id="PF13542">
    <property type="entry name" value="HTH_Tnp_ISL3"/>
    <property type="match status" value="1"/>
</dbReference>
<reference evidence="4" key="1">
    <citation type="submission" date="2023-10" db="EMBL/GenBank/DDBJ databases">
        <title>Development of a sustainable strategy for remediation of hydrocarbon-contaminated territories based on the waste exchange concept.</title>
        <authorList>
            <person name="Krivoruchko A."/>
        </authorList>
    </citation>
    <scope>NUCLEOTIDE SEQUENCE</scope>
    <source>
        <strain evidence="4">IEGM 1325</strain>
    </source>
</reference>
<organism evidence="4 5">
    <name type="scientific">Micrococcus yunnanensis</name>
    <dbReference type="NCBI Taxonomy" id="566027"/>
    <lineage>
        <taxon>Bacteria</taxon>
        <taxon>Bacillati</taxon>
        <taxon>Actinomycetota</taxon>
        <taxon>Actinomycetes</taxon>
        <taxon>Micrococcales</taxon>
        <taxon>Micrococcaceae</taxon>
        <taxon>Micrococcus</taxon>
    </lineage>
</organism>
<evidence type="ECO:0000313" key="4">
    <source>
        <dbReference type="EMBL" id="MDV7178280.1"/>
    </source>
</evidence>
<dbReference type="InterPro" id="IPR032877">
    <property type="entry name" value="Transposase_HTH"/>
</dbReference>
<evidence type="ECO:0000259" key="1">
    <source>
        <dbReference type="Pfam" id="PF01610"/>
    </source>
</evidence>
<dbReference type="Pfam" id="PF14690">
    <property type="entry name" value="Zn_ribbon_ISL3"/>
    <property type="match status" value="1"/>
</dbReference>
<feature type="domain" description="Transposase IS204/IS1001/IS1096/IS1165 zinc-finger" evidence="3">
    <location>
        <begin position="42"/>
        <end position="87"/>
    </location>
</feature>
<evidence type="ECO:0000259" key="2">
    <source>
        <dbReference type="Pfam" id="PF13542"/>
    </source>
</evidence>
<name>A0AAP5TCQ8_9MICC</name>
<sequence length="420" mass="47024">MRNASLWRSLLGVEKTVVEGIEFDEDDQLLVAHVRPRARVRGRCGRCGRRSPGYDRGEGRRRWRALDLGTVQVYLEADAPRVACREHGPTVAAVPWARHGAGHTVVFDEQVAWLATQCSKSAVTELMRIAWRTVGAIITRVWADVEALGDRFAGLRRIGIDEISYKKGHRYLTIVVDHDTGRLVWAAPGRDKATLAAFFEALGPDRCAEITHVSADGADWIAAVVAERCPNAVRCADPFHIVKWATEALDEVRRQAWNEARGAVRQRRAGRAGGHAKALKHARYALWKNPENLTTRQQAKLAWVAKTDPRLHRAYLLKEGLRLVFQLPADEAETALERWIGWARRCRIPAFVELQRRIVKHKASILAAIEHGLSNGRIESVNTKIRLITRVAFGFKSPEALIALAMLNLGGHRPVLPGRK</sequence>
<dbReference type="PANTHER" id="PTHR33498">
    <property type="entry name" value="TRANSPOSASE FOR INSERTION SEQUENCE ELEMENT IS1557"/>
    <property type="match status" value="1"/>
</dbReference>
<dbReference type="EMBL" id="JAWLUK010000043">
    <property type="protein sequence ID" value="MDV7178280.1"/>
    <property type="molecule type" value="Genomic_DNA"/>
</dbReference>
<gene>
    <name evidence="4" type="ORF">R4064_11725</name>
</gene>
<dbReference type="RefSeq" id="WP_010079362.1">
    <property type="nucleotide sequence ID" value="NZ_JAWLUK010000043.1"/>
</dbReference>
<proteinExistence type="predicted"/>
<dbReference type="PANTHER" id="PTHR33498:SF1">
    <property type="entry name" value="TRANSPOSASE FOR INSERTION SEQUENCE ELEMENT IS1557"/>
    <property type="match status" value="1"/>
</dbReference>
<comment type="caution">
    <text evidence="4">The sequence shown here is derived from an EMBL/GenBank/DDBJ whole genome shotgun (WGS) entry which is preliminary data.</text>
</comment>